<evidence type="ECO:0000256" key="1">
    <source>
        <dbReference type="ARBA" id="ARBA00011764"/>
    </source>
</evidence>
<evidence type="ECO:0000313" key="7">
    <source>
        <dbReference type="Proteomes" id="UP000694843"/>
    </source>
</evidence>
<proteinExistence type="predicted"/>
<dbReference type="OrthoDB" id="6379674at2759"/>
<dbReference type="GeneID" id="108678551"/>
<dbReference type="KEGG" id="hazt:108678551"/>
<evidence type="ECO:0000256" key="5">
    <source>
        <dbReference type="SAM" id="MobiDB-lite"/>
    </source>
</evidence>
<sequence length="462" mass="52012">MDASSEIANIIDGNRQLRSQESSDSNSVDSKIISSAVPTFEGNFPSLSPEVPMLLQRPPYFTNATLFQSPSRSMHASNVERLTLLKVMSDHLPSLETRDTDAKTVHRRASVWNEITLKFNKTTEVKRTRHQVQTLYKNMKAKAKKYQSRLLEHTLVERDAVSEVLLKMLNDEYQQRTSVMQQAAIMAFKEDSSNFKELPLVARDPSQFLKQELLEASEADSSAVASPRASVASSAGSPRCESESSDSAGNEPPADAEPSDQASCIQGNEVKTEACAGAICDDERDNSFQAENLFDIKEVNSSPHPEPDQQQKDQCSQYLSQTENVLNDGHEMDQNSNLVKSTNPVENLSKKRKLEEVESEGSHNHLLTHDRDGALAVDLTSLDTEIGSTSPKLRASCSFMLNEILKMRRIEHELKVKVLKEELDYIIEKRKEEKEIRATEHKFRLEDLSRQRKEGYIDNNPE</sequence>
<accession>A0A8B7P8X1</accession>
<dbReference type="Proteomes" id="UP000694843">
    <property type="component" value="Unplaced"/>
</dbReference>
<dbReference type="InterPro" id="IPR028002">
    <property type="entry name" value="Myb_DNA-bind_5"/>
</dbReference>
<feature type="domain" description="Myb/SANT-like DNA-binding" evidence="6">
    <location>
        <begin position="72"/>
        <end position="145"/>
    </location>
</feature>
<comment type="function">
    <text evidence="3">Involved in transvection phenomena (= synapsis-dependent gene expression), where the synaptic pairing of chromosomes carrying genes with which zeste interacts influences the expression of these genes. Zeste binds to DNA and stimulates transcription from a nearby promoter.</text>
</comment>
<keyword evidence="7" id="KW-1185">Reference proteome</keyword>
<feature type="region of interest" description="Disordered" evidence="5">
    <location>
        <begin position="217"/>
        <end position="261"/>
    </location>
</feature>
<feature type="coiled-coil region" evidence="4">
    <location>
        <begin position="402"/>
        <end position="451"/>
    </location>
</feature>
<protein>
    <recommendedName>
        <fullName evidence="2">Regulatory protein zeste</fullName>
    </recommendedName>
</protein>
<evidence type="ECO:0000313" key="8">
    <source>
        <dbReference type="RefSeq" id="XP_018022493.1"/>
    </source>
</evidence>
<reference evidence="8" key="1">
    <citation type="submission" date="2025-08" db="UniProtKB">
        <authorList>
            <consortium name="RefSeq"/>
        </authorList>
    </citation>
    <scope>IDENTIFICATION</scope>
    <source>
        <tissue evidence="8">Whole organism</tissue>
    </source>
</reference>
<organism evidence="7 8">
    <name type="scientific">Hyalella azteca</name>
    <name type="common">Amphipod</name>
    <dbReference type="NCBI Taxonomy" id="294128"/>
    <lineage>
        <taxon>Eukaryota</taxon>
        <taxon>Metazoa</taxon>
        <taxon>Ecdysozoa</taxon>
        <taxon>Arthropoda</taxon>
        <taxon>Crustacea</taxon>
        <taxon>Multicrustacea</taxon>
        <taxon>Malacostraca</taxon>
        <taxon>Eumalacostraca</taxon>
        <taxon>Peracarida</taxon>
        <taxon>Amphipoda</taxon>
        <taxon>Senticaudata</taxon>
        <taxon>Talitrida</taxon>
        <taxon>Talitroidea</taxon>
        <taxon>Hyalellidae</taxon>
        <taxon>Hyalella</taxon>
    </lineage>
</organism>
<feature type="compositionally biased region" description="Low complexity" evidence="5">
    <location>
        <begin position="217"/>
        <end position="239"/>
    </location>
</feature>
<dbReference type="RefSeq" id="XP_018022493.1">
    <property type="nucleotide sequence ID" value="XM_018167004.2"/>
</dbReference>
<evidence type="ECO:0000256" key="3">
    <source>
        <dbReference type="ARBA" id="ARBA00025466"/>
    </source>
</evidence>
<keyword evidence="4" id="KW-0175">Coiled coil</keyword>
<comment type="subunit">
    <text evidence="1">Self-associates forming complexes of several hundred monomers.</text>
</comment>
<evidence type="ECO:0000256" key="2">
    <source>
        <dbReference type="ARBA" id="ARBA00016807"/>
    </source>
</evidence>
<name>A0A8B7P8X1_HYAAZ</name>
<feature type="region of interest" description="Disordered" evidence="5">
    <location>
        <begin position="1"/>
        <end position="29"/>
    </location>
</feature>
<evidence type="ECO:0000256" key="4">
    <source>
        <dbReference type="SAM" id="Coils"/>
    </source>
</evidence>
<gene>
    <name evidence="8" type="primary">LOC108678551</name>
</gene>
<feature type="compositionally biased region" description="Low complexity" evidence="5">
    <location>
        <begin position="19"/>
        <end position="29"/>
    </location>
</feature>
<dbReference type="AlphaFoldDB" id="A0A8B7P8X1"/>
<dbReference type="Pfam" id="PF13873">
    <property type="entry name" value="Myb_DNA-bind_5"/>
    <property type="match status" value="1"/>
</dbReference>
<evidence type="ECO:0000259" key="6">
    <source>
        <dbReference type="Pfam" id="PF13873"/>
    </source>
</evidence>